<evidence type="ECO:0000256" key="5">
    <source>
        <dbReference type="SAM" id="Coils"/>
    </source>
</evidence>
<dbReference type="RefSeq" id="WP_118772025.1">
    <property type="nucleotide sequence ID" value="NZ_QRID01000003.1"/>
</dbReference>
<feature type="domain" description="Integrase SAM-like N-terminal" evidence="6">
    <location>
        <begin position="777"/>
        <end position="833"/>
    </location>
</feature>
<feature type="coiled-coil region" evidence="5">
    <location>
        <begin position="591"/>
        <end position="750"/>
    </location>
</feature>
<protein>
    <recommendedName>
        <fullName evidence="4">Nuclease SbcCD subunit C</fullName>
    </recommendedName>
</protein>
<dbReference type="Gene3D" id="3.40.50.300">
    <property type="entry name" value="P-loop containing nucleotide triphosphate hydrolases"/>
    <property type="match status" value="2"/>
</dbReference>
<dbReference type="PANTHER" id="PTHR32114">
    <property type="entry name" value="ABC TRANSPORTER ABCH.3"/>
    <property type="match status" value="1"/>
</dbReference>
<dbReference type="Pfam" id="PF02899">
    <property type="entry name" value="Phage_int_SAM_1"/>
    <property type="match status" value="1"/>
</dbReference>
<evidence type="ECO:0000256" key="3">
    <source>
        <dbReference type="ARBA" id="ARBA00011322"/>
    </source>
</evidence>
<keyword evidence="5" id="KW-0175">Coiled coil</keyword>
<dbReference type="PANTHER" id="PTHR32114:SF2">
    <property type="entry name" value="ABC TRANSPORTER ABCH.3"/>
    <property type="match status" value="1"/>
</dbReference>
<feature type="coiled-coil region" evidence="5">
    <location>
        <begin position="176"/>
        <end position="203"/>
    </location>
</feature>
<evidence type="ECO:0000256" key="4">
    <source>
        <dbReference type="ARBA" id="ARBA00013368"/>
    </source>
</evidence>
<dbReference type="InterPro" id="IPR004107">
    <property type="entry name" value="Integrase_SAM-like_N"/>
</dbReference>
<evidence type="ECO:0000256" key="2">
    <source>
        <dbReference type="ARBA" id="ARBA00008857"/>
    </source>
</evidence>
<comment type="similarity">
    <text evidence="1">Belongs to the SMC family. SbcC subfamily.</text>
</comment>
<sequence length="1028" mass="121360">MKKISKITLENFRVFSGKNEIDFNDTDGKPADLVCIYGKNGFGKTSLFDGFEWFFTGEIHLLNKELKKNVSKYKGNILKNKYAEATERAGIDILYSDGDKGSRIITNRKNAVNDSKVGNASGICKEMIDKKQILPHSRIDSFVYAVKPTELYNDWGDFWDPDNKQRDFFTAVYNVYKKFDNEVKEYDDKLKKIKNQLEELDIKRKVEDFNESVEKYNCLHVKNIPDLVPIEYDENEKIFINDKLFNTGIGTQINMYITNKCSENEQCEFLLNNFNEYKDFKKLQQEWLDRQDRCRRIIAKCQKKRELLSQIEVLEEQRKKLIESRDELLGVFDEAWFDEYQKNIELNVKYSTDNNKLNNSRSELENITSYIESLRQKAIKIEQQKNDVLKHWEEWKQQITDLNEKRKELFKEDVLKKLIEEKESADKQKQTYQKEVRYLNQAFTEGCENFLHSITADTTLEYPWIKEHVDYENKSRVSLTKAVAEEADAKSRYETMREEVDNLDELLTLAKREIQKSNSCTCPVCKSKFSNKDELLGKIDLSGQRTILLKLKTEWGNAGQKLKEAQEGHKKGIDSIQVLINDRICELNKLILKCENDIEQYQREYEERQLKIQKIKREEENLKQVIEQELGTSIKDILKESIDIACSEKIVIISNLQKEKENEINEQQKKQRMVNTEIEQIEKILNDEKMRIDAFNNDLSNLEKQKIVQQRQIFSNGQFQSLVQKYVVDIQQNEDKKQRLQEELNDYKIYYTGNIDKYKKLLVDMDEKSIDRMGRYDQYKKTLFAKKQISKKTIIRYRKKIESEIEIAKEKLDIWNQCDSNVVVEQFINKYNQMFEEQGKLQQEKELCSQKQSLAEQIFKNVQSQMENHIKEAFGGVTINQIYSKIQPHKRFKHLQYQINMNEDSAPELYIKVKNDESEGIMPELFFSSAQLNTVALSVFLGGALSKSNPKVNTIFIDDPIGHFDDLNVLSFIDVLRTIITETNWQIIISTHEENFYEVMKIKLNSKYYNSKFFKFKDEGNIEEDMEG</sequence>
<feature type="coiled-coil region" evidence="5">
    <location>
        <begin position="357"/>
        <end position="435"/>
    </location>
</feature>
<dbReference type="GO" id="GO:0003677">
    <property type="term" value="F:DNA binding"/>
    <property type="evidence" value="ECO:0007669"/>
    <property type="project" value="InterPro"/>
</dbReference>
<proteinExistence type="inferred from homology"/>
<dbReference type="InterPro" id="IPR027417">
    <property type="entry name" value="P-loop_NTPase"/>
</dbReference>
<reference evidence="7 8" key="1">
    <citation type="submission" date="2018-08" db="EMBL/GenBank/DDBJ databases">
        <title>A genome reference for cultivated species of the human gut microbiota.</title>
        <authorList>
            <person name="Zou Y."/>
            <person name="Xue W."/>
            <person name="Luo G."/>
        </authorList>
    </citation>
    <scope>NUCLEOTIDE SEQUENCE [LARGE SCALE GENOMIC DNA]</scope>
    <source>
        <strain evidence="7 8">AM22-21LB</strain>
    </source>
</reference>
<dbReference type="GO" id="GO:0015074">
    <property type="term" value="P:DNA integration"/>
    <property type="evidence" value="ECO:0007669"/>
    <property type="project" value="InterPro"/>
</dbReference>
<evidence type="ECO:0000256" key="1">
    <source>
        <dbReference type="ARBA" id="ARBA00006930"/>
    </source>
</evidence>
<comment type="subunit">
    <text evidence="3">Heterodimer of SbcC and SbcD.</text>
</comment>
<accession>A0A3R6KIH3</accession>
<dbReference type="AlphaFoldDB" id="A0A3R6KIH3"/>
<evidence type="ECO:0000313" key="8">
    <source>
        <dbReference type="Proteomes" id="UP000284051"/>
    </source>
</evidence>
<gene>
    <name evidence="7" type="ORF">DW264_03955</name>
</gene>
<dbReference type="SUPFAM" id="SSF52540">
    <property type="entry name" value="P-loop containing nucleoside triphosphate hydrolases"/>
    <property type="match status" value="2"/>
</dbReference>
<feature type="coiled-coil region" evidence="5">
    <location>
        <begin position="304"/>
        <end position="331"/>
    </location>
</feature>
<comment type="caution">
    <text evidence="7">The sequence shown here is derived from an EMBL/GenBank/DDBJ whole genome shotgun (WGS) entry which is preliminary data.</text>
</comment>
<evidence type="ECO:0000259" key="6">
    <source>
        <dbReference type="Pfam" id="PF02899"/>
    </source>
</evidence>
<evidence type="ECO:0000313" key="7">
    <source>
        <dbReference type="EMBL" id="RHG29942.1"/>
    </source>
</evidence>
<organism evidence="7 8">
    <name type="scientific">Roseburia intestinalis</name>
    <dbReference type="NCBI Taxonomy" id="166486"/>
    <lineage>
        <taxon>Bacteria</taxon>
        <taxon>Bacillati</taxon>
        <taxon>Bacillota</taxon>
        <taxon>Clostridia</taxon>
        <taxon>Lachnospirales</taxon>
        <taxon>Lachnospiraceae</taxon>
        <taxon>Roseburia</taxon>
    </lineage>
</organism>
<dbReference type="Proteomes" id="UP000284051">
    <property type="component" value="Unassembled WGS sequence"/>
</dbReference>
<comment type="similarity">
    <text evidence="2">Belongs to the 'phage' integrase family.</text>
</comment>
<name>A0A3R6KIH3_9FIRM</name>
<feature type="coiled-coil region" evidence="5">
    <location>
        <begin position="479"/>
        <end position="513"/>
    </location>
</feature>
<dbReference type="EMBL" id="QRID01000003">
    <property type="protein sequence ID" value="RHG29942.1"/>
    <property type="molecule type" value="Genomic_DNA"/>
</dbReference>